<dbReference type="InterPro" id="IPR002999">
    <property type="entry name" value="Tudor"/>
</dbReference>
<comment type="caution">
    <text evidence="2">The sequence shown here is derived from an EMBL/GenBank/DDBJ whole genome shotgun (WGS) entry which is preliminary data.</text>
</comment>
<dbReference type="EMBL" id="REGN01003358">
    <property type="protein sequence ID" value="RNA23040.1"/>
    <property type="molecule type" value="Genomic_DNA"/>
</dbReference>
<accession>A0A3M7RI13</accession>
<dbReference type="OrthoDB" id="10401108at2759"/>
<reference evidence="2 3" key="1">
    <citation type="journal article" date="2018" name="Sci. Rep.">
        <title>Genomic signatures of local adaptation to the degree of environmental predictability in rotifers.</title>
        <authorList>
            <person name="Franch-Gras L."/>
            <person name="Hahn C."/>
            <person name="Garcia-Roger E.M."/>
            <person name="Carmona M.J."/>
            <person name="Serra M."/>
            <person name="Gomez A."/>
        </authorList>
    </citation>
    <scope>NUCLEOTIDE SEQUENCE [LARGE SCALE GENOMIC DNA]</scope>
    <source>
        <strain evidence="2">HYR1</strain>
    </source>
</reference>
<organism evidence="2 3">
    <name type="scientific">Brachionus plicatilis</name>
    <name type="common">Marine rotifer</name>
    <name type="synonym">Brachionus muelleri</name>
    <dbReference type="NCBI Taxonomy" id="10195"/>
    <lineage>
        <taxon>Eukaryota</taxon>
        <taxon>Metazoa</taxon>
        <taxon>Spiralia</taxon>
        <taxon>Gnathifera</taxon>
        <taxon>Rotifera</taxon>
        <taxon>Eurotatoria</taxon>
        <taxon>Monogononta</taxon>
        <taxon>Pseudotrocha</taxon>
        <taxon>Ploima</taxon>
        <taxon>Brachionidae</taxon>
        <taxon>Brachionus</taxon>
    </lineage>
</organism>
<dbReference type="AlphaFoldDB" id="A0A3M7RI13"/>
<evidence type="ECO:0000259" key="1">
    <source>
        <dbReference type="Pfam" id="PF00567"/>
    </source>
</evidence>
<proteinExistence type="predicted"/>
<keyword evidence="3" id="KW-1185">Reference proteome</keyword>
<evidence type="ECO:0000313" key="3">
    <source>
        <dbReference type="Proteomes" id="UP000276133"/>
    </source>
</evidence>
<protein>
    <recommendedName>
        <fullName evidence="1">Tudor domain-containing protein</fullName>
    </recommendedName>
</protein>
<feature type="domain" description="Tudor" evidence="1">
    <location>
        <begin position="160"/>
        <end position="276"/>
    </location>
</feature>
<name>A0A3M7RI13_BRAPC</name>
<gene>
    <name evidence="2" type="ORF">BpHYR1_014693</name>
</gene>
<evidence type="ECO:0000313" key="2">
    <source>
        <dbReference type="EMBL" id="RNA23040.1"/>
    </source>
</evidence>
<sequence length="340" mass="39880">MYCVDPCNKIKHFGDSSESKILSHDENTSLNSNKTDISMDFKNLNLSHSFSDKNSLESSILDEQNTSRRIIYTKEFLLNLRMREASRTFPDNLLPKQEGLENIYWDPEKYFDCIKGSDSNIKNLHQKKLAQSKQIDLNQINYCFHFGLFRNKNPLDSGEQLDVYLCEPFFTNDIYVNLDCLKGSLQQFSSIINVYCNNQLTNFLELESLKKENVFFAFNINVWHRVKYLSNVQNEPEYLNVLCIDNGKKFKSNIFLPCPREFSDIPPFGIRVSLAGCPKEFHLPLVSNFTKNLNNFKMKILFYNKQKSKYYVELFNDQRISLNHVINPKFLKELFLHADD</sequence>
<dbReference type="Pfam" id="PF00567">
    <property type="entry name" value="TUDOR"/>
    <property type="match status" value="1"/>
</dbReference>
<dbReference type="Proteomes" id="UP000276133">
    <property type="component" value="Unassembled WGS sequence"/>
</dbReference>